<keyword evidence="2" id="KW-1185">Reference proteome</keyword>
<evidence type="ECO:0000313" key="2">
    <source>
        <dbReference type="Proteomes" id="UP000092565"/>
    </source>
</evidence>
<sequence>MPDPLSHGAGGGNPAFAIRAKSNRSRNMFKVFLEYQTVPGHRTLRLYRVRD</sequence>
<reference evidence="1 2" key="1">
    <citation type="submission" date="2016-04" db="EMBL/GenBank/DDBJ databases">
        <authorList>
            <person name="Evans L.H."/>
            <person name="Alamgir A."/>
            <person name="Owens N."/>
            <person name="Weber N.D."/>
            <person name="Virtaneva K."/>
            <person name="Barbian K."/>
            <person name="Babar A."/>
            <person name="Rosenke K."/>
        </authorList>
    </citation>
    <scope>NUCLEOTIDE SEQUENCE [LARGE SCALE GENOMIC DNA]</scope>
    <source>
        <strain evidence="1 2">JL2886</strain>
    </source>
</reference>
<dbReference type="AlphaFoldDB" id="A0A1B0ZPV6"/>
<protein>
    <submittedName>
        <fullName evidence="1">Uncharacterized protein</fullName>
    </submittedName>
</protein>
<proteinExistence type="predicted"/>
<dbReference type="Proteomes" id="UP000092565">
    <property type="component" value="Chromosome"/>
</dbReference>
<gene>
    <name evidence="1" type="ORF">JL2886_01193</name>
</gene>
<organism evidence="1 2">
    <name type="scientific">Phaeobacter gallaeciensis</name>
    <dbReference type="NCBI Taxonomy" id="60890"/>
    <lineage>
        <taxon>Bacteria</taxon>
        <taxon>Pseudomonadati</taxon>
        <taxon>Pseudomonadota</taxon>
        <taxon>Alphaproteobacteria</taxon>
        <taxon>Rhodobacterales</taxon>
        <taxon>Roseobacteraceae</taxon>
        <taxon>Phaeobacter</taxon>
    </lineage>
</organism>
<name>A0A1B0ZPV6_9RHOB</name>
<accession>A0A1B0ZPV6</accession>
<dbReference type="EMBL" id="CP015124">
    <property type="protein sequence ID" value="ANP36114.1"/>
    <property type="molecule type" value="Genomic_DNA"/>
</dbReference>
<evidence type="ECO:0000313" key="1">
    <source>
        <dbReference type="EMBL" id="ANP36114.1"/>
    </source>
</evidence>